<accession>A0A6J5NLB6</accession>
<sequence length="32" mass="3595">MTSLPPVVKVNDTRNNFPPIVKINNKVFKVKG</sequence>
<protein>
    <submittedName>
        <fullName evidence="1">Uncharacterized protein</fullName>
    </submittedName>
</protein>
<dbReference type="EMBL" id="LR796651">
    <property type="protein sequence ID" value="CAB4157965.1"/>
    <property type="molecule type" value="Genomic_DNA"/>
</dbReference>
<proteinExistence type="predicted"/>
<name>A0A6J5NLB6_9CAUD</name>
<gene>
    <name evidence="1" type="ORF">UFOVP694_64</name>
</gene>
<evidence type="ECO:0000313" key="1">
    <source>
        <dbReference type="EMBL" id="CAB4157965.1"/>
    </source>
</evidence>
<organism evidence="1">
    <name type="scientific">uncultured Caudovirales phage</name>
    <dbReference type="NCBI Taxonomy" id="2100421"/>
    <lineage>
        <taxon>Viruses</taxon>
        <taxon>Duplodnaviria</taxon>
        <taxon>Heunggongvirae</taxon>
        <taxon>Uroviricota</taxon>
        <taxon>Caudoviricetes</taxon>
        <taxon>Peduoviridae</taxon>
        <taxon>Maltschvirus</taxon>
        <taxon>Maltschvirus maltsch</taxon>
    </lineage>
</organism>
<reference evidence="1" key="1">
    <citation type="submission" date="2020-04" db="EMBL/GenBank/DDBJ databases">
        <authorList>
            <person name="Chiriac C."/>
            <person name="Salcher M."/>
            <person name="Ghai R."/>
            <person name="Kavagutti S V."/>
        </authorList>
    </citation>
    <scope>NUCLEOTIDE SEQUENCE</scope>
</reference>